<dbReference type="EC" id="4.2.1.11" evidence="3 9"/>
<evidence type="ECO:0000259" key="13">
    <source>
        <dbReference type="SMART" id="SM01192"/>
    </source>
</evidence>
<dbReference type="InterPro" id="IPR020810">
    <property type="entry name" value="Enolase_C"/>
</dbReference>
<feature type="binding site" evidence="9">
    <location>
        <position position="340"/>
    </location>
    <ligand>
        <name>(2R)-2-phosphoglycerate</name>
        <dbReference type="ChEBI" id="CHEBI:58289"/>
    </ligand>
</feature>
<keyword evidence="7 9" id="KW-0324">Glycolysis</keyword>
<gene>
    <name evidence="9" type="primary">eno</name>
    <name evidence="15" type="ORF">A2469_03000</name>
</gene>
<dbReference type="Pfam" id="PF00113">
    <property type="entry name" value="Enolase_C"/>
    <property type="match status" value="1"/>
</dbReference>
<dbReference type="InterPro" id="IPR000941">
    <property type="entry name" value="Enolase"/>
</dbReference>
<evidence type="ECO:0000256" key="11">
    <source>
        <dbReference type="PIRSR" id="PIRSR001400-2"/>
    </source>
</evidence>
<dbReference type="GO" id="GO:0004634">
    <property type="term" value="F:phosphopyruvate hydratase activity"/>
    <property type="evidence" value="ECO:0007669"/>
    <property type="project" value="UniProtKB-UniRule"/>
</dbReference>
<feature type="binding site" evidence="9 12">
    <location>
        <position position="288"/>
    </location>
    <ligand>
        <name>Mg(2+)</name>
        <dbReference type="ChEBI" id="CHEBI:18420"/>
    </ligand>
</feature>
<dbReference type="SFLD" id="SFLDS00001">
    <property type="entry name" value="Enolase"/>
    <property type="match status" value="1"/>
</dbReference>
<evidence type="ECO:0000313" key="15">
    <source>
        <dbReference type="EMBL" id="OGH89973.1"/>
    </source>
</evidence>
<feature type="active site" description="Proton acceptor" evidence="9 10">
    <location>
        <position position="340"/>
    </location>
</feature>
<comment type="subcellular location">
    <subcellularLocation>
        <location evidence="9">Cytoplasm</location>
    </subcellularLocation>
    <subcellularLocation>
        <location evidence="9">Secreted</location>
    </subcellularLocation>
    <subcellularLocation>
        <location evidence="9">Cell surface</location>
    </subcellularLocation>
    <text evidence="9">Fractions of enolase are present in both the cytoplasm and on the cell surface.</text>
</comment>
<comment type="catalytic activity">
    <reaction evidence="9">
        <text>(2R)-2-phosphoglycerate = phosphoenolpyruvate + H2O</text>
        <dbReference type="Rhea" id="RHEA:10164"/>
        <dbReference type="ChEBI" id="CHEBI:15377"/>
        <dbReference type="ChEBI" id="CHEBI:58289"/>
        <dbReference type="ChEBI" id="CHEBI:58702"/>
        <dbReference type="EC" id="4.2.1.11"/>
    </reaction>
</comment>
<dbReference type="FunFam" id="3.30.390.10:FF:000001">
    <property type="entry name" value="Enolase"/>
    <property type="match status" value="1"/>
</dbReference>
<proteinExistence type="inferred from homology"/>
<feature type="domain" description="Enolase C-terminal TIM barrel" evidence="13">
    <location>
        <begin position="143"/>
        <end position="416"/>
    </location>
</feature>
<organism evidence="15 16">
    <name type="scientific">Candidatus Magasanikbacteria bacterium RIFOXYC2_FULL_40_16</name>
    <dbReference type="NCBI Taxonomy" id="1798703"/>
    <lineage>
        <taxon>Bacteria</taxon>
        <taxon>Candidatus Magasanikiibacteriota</taxon>
    </lineage>
</organism>
<dbReference type="SFLD" id="SFLDG00178">
    <property type="entry name" value="enolase"/>
    <property type="match status" value="1"/>
</dbReference>
<reference evidence="15 16" key="1">
    <citation type="journal article" date="2016" name="Nat. Commun.">
        <title>Thousands of microbial genomes shed light on interconnected biogeochemical processes in an aquifer system.</title>
        <authorList>
            <person name="Anantharaman K."/>
            <person name="Brown C.T."/>
            <person name="Hug L.A."/>
            <person name="Sharon I."/>
            <person name="Castelle C.J."/>
            <person name="Probst A.J."/>
            <person name="Thomas B.C."/>
            <person name="Singh A."/>
            <person name="Wilkins M.J."/>
            <person name="Karaoz U."/>
            <person name="Brodie E.L."/>
            <person name="Williams K.H."/>
            <person name="Hubbard S.S."/>
            <person name="Banfield J.F."/>
        </authorList>
    </citation>
    <scope>NUCLEOTIDE SEQUENCE [LARGE SCALE GENOMIC DNA]</scope>
</reference>
<keyword evidence="8 9" id="KW-0456">Lyase</keyword>
<feature type="binding site" evidence="11">
    <location>
        <position position="391"/>
    </location>
    <ligand>
        <name>substrate</name>
    </ligand>
</feature>
<comment type="function">
    <text evidence="9">Catalyzes the reversible conversion of 2-phosphoglycerate (2-PG) into phosphoenolpyruvate (PEP). It is essential for the degradation of carbohydrates via glycolysis.</text>
</comment>
<dbReference type="Proteomes" id="UP000178895">
    <property type="component" value="Unassembled WGS sequence"/>
</dbReference>
<comment type="similarity">
    <text evidence="2 9">Belongs to the enolase family.</text>
</comment>
<dbReference type="HAMAP" id="MF_00318">
    <property type="entry name" value="Enolase"/>
    <property type="match status" value="1"/>
</dbReference>
<dbReference type="Gene3D" id="3.20.20.120">
    <property type="entry name" value="Enolase-like C-terminal domain"/>
    <property type="match status" value="1"/>
</dbReference>
<dbReference type="InterPro" id="IPR029017">
    <property type="entry name" value="Enolase-like_N"/>
</dbReference>
<keyword evidence="5 9" id="KW-0964">Secreted</keyword>
<dbReference type="SUPFAM" id="SSF54826">
    <property type="entry name" value="Enolase N-terminal domain-like"/>
    <property type="match status" value="1"/>
</dbReference>
<keyword evidence="9" id="KW-0963">Cytoplasm</keyword>
<dbReference type="SFLD" id="SFLDF00002">
    <property type="entry name" value="enolase"/>
    <property type="match status" value="1"/>
</dbReference>
<dbReference type="GO" id="GO:0006096">
    <property type="term" value="P:glycolytic process"/>
    <property type="evidence" value="ECO:0007669"/>
    <property type="project" value="UniProtKB-UniRule"/>
</dbReference>
<keyword evidence="15" id="KW-0670">Pyruvate</keyword>
<name>A0A1F6P1W1_9BACT</name>
<evidence type="ECO:0000256" key="1">
    <source>
        <dbReference type="ARBA" id="ARBA00005031"/>
    </source>
</evidence>
<dbReference type="UniPathway" id="UPA00109">
    <property type="reaction ID" value="UER00187"/>
</dbReference>
<evidence type="ECO:0000256" key="3">
    <source>
        <dbReference type="ARBA" id="ARBA00012058"/>
    </source>
</evidence>
<evidence type="ECO:0000256" key="4">
    <source>
        <dbReference type="ARBA" id="ARBA00017068"/>
    </source>
</evidence>
<dbReference type="InterPro" id="IPR036849">
    <property type="entry name" value="Enolase-like_C_sf"/>
</dbReference>
<dbReference type="GO" id="GO:0005576">
    <property type="term" value="C:extracellular region"/>
    <property type="evidence" value="ECO:0007669"/>
    <property type="project" value="UniProtKB-SubCell"/>
</dbReference>
<keyword evidence="9 12" id="KW-0479">Metal-binding</keyword>
<dbReference type="GO" id="GO:0000287">
    <property type="term" value="F:magnesium ion binding"/>
    <property type="evidence" value="ECO:0007669"/>
    <property type="project" value="UniProtKB-UniRule"/>
</dbReference>
<feature type="binding site" evidence="11">
    <location>
        <begin position="367"/>
        <end position="370"/>
    </location>
    <ligand>
        <name>substrate</name>
    </ligand>
</feature>
<evidence type="ECO:0000256" key="2">
    <source>
        <dbReference type="ARBA" id="ARBA00009604"/>
    </source>
</evidence>
<evidence type="ECO:0000256" key="9">
    <source>
        <dbReference type="HAMAP-Rule" id="MF_00318"/>
    </source>
</evidence>
<dbReference type="Pfam" id="PF03952">
    <property type="entry name" value="Enolase_N"/>
    <property type="match status" value="1"/>
</dbReference>
<dbReference type="SUPFAM" id="SSF51604">
    <property type="entry name" value="Enolase C-terminal domain-like"/>
    <property type="match status" value="1"/>
</dbReference>
<dbReference type="PANTHER" id="PTHR11902">
    <property type="entry name" value="ENOLASE"/>
    <property type="match status" value="1"/>
</dbReference>
<dbReference type="AlphaFoldDB" id="A0A1F6P1W1"/>
<comment type="cofactor">
    <cofactor evidence="9">
        <name>Mg(2+)</name>
        <dbReference type="ChEBI" id="CHEBI:18420"/>
    </cofactor>
    <text evidence="9">Binds a second Mg(2+) ion via substrate during catalysis.</text>
</comment>
<dbReference type="InterPro" id="IPR020811">
    <property type="entry name" value="Enolase_N"/>
</dbReference>
<dbReference type="InterPro" id="IPR020809">
    <property type="entry name" value="Enolase_CS"/>
</dbReference>
<dbReference type="PRINTS" id="PR00148">
    <property type="entry name" value="ENOLASE"/>
</dbReference>
<evidence type="ECO:0000256" key="8">
    <source>
        <dbReference type="ARBA" id="ARBA00023239"/>
    </source>
</evidence>
<keyword evidence="6 9" id="KW-0460">Magnesium</keyword>
<dbReference type="GO" id="GO:0009986">
    <property type="term" value="C:cell surface"/>
    <property type="evidence" value="ECO:0007669"/>
    <property type="project" value="UniProtKB-SubCell"/>
</dbReference>
<feature type="binding site" evidence="9">
    <location>
        <position position="369"/>
    </location>
    <ligand>
        <name>(2R)-2-phosphoglycerate</name>
        <dbReference type="ChEBI" id="CHEBI:58289"/>
    </ligand>
</feature>
<dbReference type="SMART" id="SM01192">
    <property type="entry name" value="Enolase_C"/>
    <property type="match status" value="1"/>
</dbReference>
<evidence type="ECO:0000256" key="6">
    <source>
        <dbReference type="ARBA" id="ARBA00022842"/>
    </source>
</evidence>
<feature type="binding site" evidence="11">
    <location>
        <position position="315"/>
    </location>
    <ligand>
        <name>substrate</name>
    </ligand>
</feature>
<feature type="binding site" evidence="11">
    <location>
        <position position="159"/>
    </location>
    <ligand>
        <name>substrate</name>
    </ligand>
</feature>
<evidence type="ECO:0000256" key="12">
    <source>
        <dbReference type="PIRSR" id="PIRSR001400-3"/>
    </source>
</evidence>
<feature type="binding site" evidence="11">
    <location>
        <position position="288"/>
    </location>
    <ligand>
        <name>substrate</name>
    </ligand>
</feature>
<comment type="caution">
    <text evidence="15">The sequence shown here is derived from an EMBL/GenBank/DDBJ whole genome shotgun (WGS) entry which is preliminary data.</text>
</comment>
<feature type="binding site" evidence="11">
    <location>
        <position position="168"/>
    </location>
    <ligand>
        <name>substrate</name>
    </ligand>
</feature>
<dbReference type="PIRSF" id="PIRSF001400">
    <property type="entry name" value="Enolase"/>
    <property type="match status" value="1"/>
</dbReference>
<protein>
    <recommendedName>
        <fullName evidence="4 9">Enolase</fullName>
        <ecNumber evidence="3 9">4.2.1.11</ecNumber>
    </recommendedName>
    <alternativeName>
        <fullName evidence="9">2-phospho-D-glycerate hydro-lyase</fullName>
    </alternativeName>
    <alternativeName>
        <fullName evidence="9">2-phosphoglycerate dehydratase</fullName>
    </alternativeName>
</protein>
<evidence type="ECO:0000256" key="10">
    <source>
        <dbReference type="PIRSR" id="PIRSR001400-1"/>
    </source>
</evidence>
<sequence length="416" mass="45771">MSKIKKITAREILDSRGNPTVEASVLLDNDILGVAAVPSGASTGSHEAVELRDNAKRYGGKGVLRAVKNVNTEINDALRGMNVFAQRKIDEKMIELDGTPNKKKLGANAILAVSLACARAAAASANVPLYRYIRDSYKLKENGWKMPVPTMNIINGGRHADNNLTIQEFMIVPINKEMKERVRMGSQIFHSLASILREKGYGTAVGDEGGFAPNLLNNEQAIKLLMSAIKAAGFTAGKDVYLAMDIAASEFYRNGKYYFVNQKQASTADKMIRVLSGWVNKYPIVSIEDALSEDDWENWTILTKKFGKELVLVGDDLFVTNSERIKQGIDKKAGNAVLIKLNQIGTLSETIDAVYLAKKNNYKVSISHRSGETADAFIADLAVAVNADFIKTGSLSRSERVEKYNRLMKIESEIKK</sequence>
<dbReference type="CDD" id="cd03313">
    <property type="entry name" value="enolase"/>
    <property type="match status" value="1"/>
</dbReference>
<dbReference type="EMBL" id="MFQY01000018">
    <property type="protein sequence ID" value="OGH89973.1"/>
    <property type="molecule type" value="Genomic_DNA"/>
</dbReference>
<evidence type="ECO:0000259" key="14">
    <source>
        <dbReference type="SMART" id="SM01193"/>
    </source>
</evidence>
<evidence type="ECO:0000313" key="16">
    <source>
        <dbReference type="Proteomes" id="UP000178895"/>
    </source>
</evidence>
<feature type="binding site" evidence="9 12">
    <location>
        <position position="315"/>
    </location>
    <ligand>
        <name>Mg(2+)</name>
        <dbReference type="ChEBI" id="CHEBI:18420"/>
    </ligand>
</feature>
<dbReference type="PANTHER" id="PTHR11902:SF1">
    <property type="entry name" value="ENOLASE"/>
    <property type="match status" value="1"/>
</dbReference>
<evidence type="ECO:0000256" key="5">
    <source>
        <dbReference type="ARBA" id="ARBA00022525"/>
    </source>
</evidence>
<comment type="cofactor">
    <cofactor evidence="12">
        <name>Mg(2+)</name>
        <dbReference type="ChEBI" id="CHEBI:18420"/>
    </cofactor>
    <text evidence="12">Mg(2+) is required for catalysis and for stabilizing the dimer.</text>
</comment>
<feature type="binding site" evidence="9">
    <location>
        <position position="370"/>
    </location>
    <ligand>
        <name>(2R)-2-phosphoglycerate</name>
        <dbReference type="ChEBI" id="CHEBI:58289"/>
    </ligand>
</feature>
<evidence type="ECO:0000256" key="7">
    <source>
        <dbReference type="ARBA" id="ARBA00023152"/>
    </source>
</evidence>
<accession>A0A1F6P1W1</accession>
<feature type="binding site" evidence="9 12">
    <location>
        <position position="245"/>
    </location>
    <ligand>
        <name>Mg(2+)</name>
        <dbReference type="ChEBI" id="CHEBI:18420"/>
    </ligand>
</feature>
<dbReference type="PROSITE" id="PS00164">
    <property type="entry name" value="ENOLASE"/>
    <property type="match status" value="1"/>
</dbReference>
<feature type="active site" description="Proton donor" evidence="9 10">
    <location>
        <position position="208"/>
    </location>
</feature>
<comment type="pathway">
    <text evidence="1 9">Carbohydrate degradation; glycolysis; pyruvate from D-glyceraldehyde 3-phosphate: step 4/5.</text>
</comment>
<feature type="domain" description="Enolase N-terminal" evidence="14">
    <location>
        <begin position="4"/>
        <end position="133"/>
    </location>
</feature>
<dbReference type="SMART" id="SM01193">
    <property type="entry name" value="Enolase_N"/>
    <property type="match status" value="1"/>
</dbReference>
<feature type="binding site" evidence="9">
    <location>
        <position position="391"/>
    </location>
    <ligand>
        <name>(2R)-2-phosphoglycerate</name>
        <dbReference type="ChEBI" id="CHEBI:58289"/>
    </ligand>
</feature>
<dbReference type="Gene3D" id="3.30.390.10">
    <property type="entry name" value="Enolase-like, N-terminal domain"/>
    <property type="match status" value="1"/>
</dbReference>
<dbReference type="GO" id="GO:0000015">
    <property type="term" value="C:phosphopyruvate hydratase complex"/>
    <property type="evidence" value="ECO:0007669"/>
    <property type="project" value="InterPro"/>
</dbReference>
<feature type="binding site" evidence="9">
    <location>
        <position position="167"/>
    </location>
    <ligand>
        <name>(2R)-2-phosphoglycerate</name>
        <dbReference type="ChEBI" id="CHEBI:58289"/>
    </ligand>
</feature>
<dbReference type="NCBIfam" id="TIGR01060">
    <property type="entry name" value="eno"/>
    <property type="match status" value="1"/>
</dbReference>